<keyword evidence="1" id="KW-0496">Mitochondrion</keyword>
<dbReference type="AlphaFoldDB" id="A0A5C3NC74"/>
<dbReference type="Proteomes" id="UP000305948">
    <property type="component" value="Unassembled WGS sequence"/>
</dbReference>
<protein>
    <recommendedName>
        <fullName evidence="1">Altered inheritance of mitochondria protein 41</fullName>
    </recommendedName>
</protein>
<evidence type="ECO:0000313" key="2">
    <source>
        <dbReference type="EMBL" id="TFK54026.1"/>
    </source>
</evidence>
<dbReference type="InterPro" id="IPR042184">
    <property type="entry name" value="YqeY/Aim41_N"/>
</dbReference>
<dbReference type="OrthoDB" id="538640at2759"/>
<comment type="similarity">
    <text evidence="1">Belongs to the AIM41 family.</text>
</comment>
<dbReference type="Pfam" id="PF09424">
    <property type="entry name" value="YqeY"/>
    <property type="match status" value="1"/>
</dbReference>
<organism evidence="2 3">
    <name type="scientific">Heliocybe sulcata</name>
    <dbReference type="NCBI Taxonomy" id="5364"/>
    <lineage>
        <taxon>Eukaryota</taxon>
        <taxon>Fungi</taxon>
        <taxon>Dikarya</taxon>
        <taxon>Basidiomycota</taxon>
        <taxon>Agaricomycotina</taxon>
        <taxon>Agaricomycetes</taxon>
        <taxon>Gloeophyllales</taxon>
        <taxon>Gloeophyllaceae</taxon>
        <taxon>Heliocybe</taxon>
    </lineage>
</organism>
<evidence type="ECO:0000256" key="1">
    <source>
        <dbReference type="RuleBase" id="RU365099"/>
    </source>
</evidence>
<dbReference type="GO" id="GO:0016884">
    <property type="term" value="F:carbon-nitrogen ligase activity, with glutamine as amido-N-donor"/>
    <property type="evidence" value="ECO:0007669"/>
    <property type="project" value="UniProtKB-UniRule"/>
</dbReference>
<dbReference type="InterPro" id="IPR003789">
    <property type="entry name" value="Asn/Gln_tRNA_amidoTrase-B-like"/>
</dbReference>
<dbReference type="GO" id="GO:0005739">
    <property type="term" value="C:mitochondrion"/>
    <property type="evidence" value="ECO:0007669"/>
    <property type="project" value="UniProtKB-SubCell"/>
</dbReference>
<keyword evidence="3" id="KW-1185">Reference proteome</keyword>
<sequence>MYNLSLASRRRLQSFITSDCLARCRRYSDTAVAPEDIRARLTAELKDAMKTKDSFKSTTLRSVLADIQAADKTSPSQKASPSSIVSIIRKATQKRSEAAAQFTSSSRPDLAQKEHSEIALLSSFLPPLLPESEIDRILKDVMATSVDVGENPRSATGKIYKAFYQRVDKSMVDPGIVKARAEALLIGHK</sequence>
<accession>A0A5C3NC74</accession>
<dbReference type="PANTHER" id="PTHR28055:SF1">
    <property type="entry name" value="ALTERED INHERITANCE OF MITOCHONDRIA PROTEIN 41, MITOCHONDRIAL"/>
    <property type="match status" value="1"/>
</dbReference>
<dbReference type="InterPro" id="IPR019004">
    <property type="entry name" value="YqeY/Aim41"/>
</dbReference>
<evidence type="ECO:0000313" key="3">
    <source>
        <dbReference type="Proteomes" id="UP000305948"/>
    </source>
</evidence>
<dbReference type="SUPFAM" id="SSF89095">
    <property type="entry name" value="GatB/YqeY motif"/>
    <property type="match status" value="1"/>
</dbReference>
<dbReference type="STRING" id="5364.A0A5C3NC74"/>
<dbReference type="EMBL" id="ML213506">
    <property type="protein sequence ID" value="TFK54026.1"/>
    <property type="molecule type" value="Genomic_DNA"/>
</dbReference>
<dbReference type="PANTHER" id="PTHR28055">
    <property type="entry name" value="ALTERED INHERITANCE OF MITOCHONDRIA PROTEIN 41, MITOCHONDRIAL"/>
    <property type="match status" value="1"/>
</dbReference>
<reference evidence="2 3" key="1">
    <citation type="journal article" date="2019" name="Nat. Ecol. Evol.">
        <title>Megaphylogeny resolves global patterns of mushroom evolution.</title>
        <authorList>
            <person name="Varga T."/>
            <person name="Krizsan K."/>
            <person name="Foldi C."/>
            <person name="Dima B."/>
            <person name="Sanchez-Garcia M."/>
            <person name="Sanchez-Ramirez S."/>
            <person name="Szollosi G.J."/>
            <person name="Szarkandi J.G."/>
            <person name="Papp V."/>
            <person name="Albert L."/>
            <person name="Andreopoulos W."/>
            <person name="Angelini C."/>
            <person name="Antonin V."/>
            <person name="Barry K.W."/>
            <person name="Bougher N.L."/>
            <person name="Buchanan P."/>
            <person name="Buyck B."/>
            <person name="Bense V."/>
            <person name="Catcheside P."/>
            <person name="Chovatia M."/>
            <person name="Cooper J."/>
            <person name="Damon W."/>
            <person name="Desjardin D."/>
            <person name="Finy P."/>
            <person name="Geml J."/>
            <person name="Haridas S."/>
            <person name="Hughes K."/>
            <person name="Justo A."/>
            <person name="Karasinski D."/>
            <person name="Kautmanova I."/>
            <person name="Kiss B."/>
            <person name="Kocsube S."/>
            <person name="Kotiranta H."/>
            <person name="LaButti K.M."/>
            <person name="Lechner B.E."/>
            <person name="Liimatainen K."/>
            <person name="Lipzen A."/>
            <person name="Lukacs Z."/>
            <person name="Mihaltcheva S."/>
            <person name="Morgado L.N."/>
            <person name="Niskanen T."/>
            <person name="Noordeloos M.E."/>
            <person name="Ohm R.A."/>
            <person name="Ortiz-Santana B."/>
            <person name="Ovrebo C."/>
            <person name="Racz N."/>
            <person name="Riley R."/>
            <person name="Savchenko A."/>
            <person name="Shiryaev A."/>
            <person name="Soop K."/>
            <person name="Spirin V."/>
            <person name="Szebenyi C."/>
            <person name="Tomsovsky M."/>
            <person name="Tulloss R.E."/>
            <person name="Uehling J."/>
            <person name="Grigoriev I.V."/>
            <person name="Vagvolgyi C."/>
            <person name="Papp T."/>
            <person name="Martin F.M."/>
            <person name="Miettinen O."/>
            <person name="Hibbett D.S."/>
            <person name="Nagy L.G."/>
        </authorList>
    </citation>
    <scope>NUCLEOTIDE SEQUENCE [LARGE SCALE GENOMIC DNA]</scope>
    <source>
        <strain evidence="2 3">OMC1185</strain>
    </source>
</reference>
<comment type="subcellular location">
    <subcellularLocation>
        <location evidence="1">Mitochondrion</location>
    </subcellularLocation>
</comment>
<proteinExistence type="inferred from homology"/>
<dbReference type="Gene3D" id="1.10.1510.10">
    <property type="entry name" value="Uncharacterised protein YqeY/AIM41 PF09424, N-terminal domain"/>
    <property type="match status" value="1"/>
</dbReference>
<gene>
    <name evidence="1" type="primary">AIM41</name>
    <name evidence="2" type="ORF">OE88DRAFT_1695117</name>
</gene>
<name>A0A5C3NC74_9AGAM</name>